<accession>A0A2A2JYZ4</accession>
<keyword evidence="7" id="KW-0862">Zinc</keyword>
<dbReference type="PANTHER" id="PTHR28670:SF1">
    <property type="entry name" value="UV-STIMULATED SCAFFOLD PROTEIN A"/>
    <property type="match status" value="1"/>
</dbReference>
<dbReference type="GO" id="GO:0006283">
    <property type="term" value="P:transcription-coupled nucleotide-excision repair"/>
    <property type="evidence" value="ECO:0007669"/>
    <property type="project" value="TreeGrafter"/>
</dbReference>
<feature type="region of interest" description="Disordered" evidence="10">
    <location>
        <begin position="539"/>
        <end position="580"/>
    </location>
</feature>
<proteinExistence type="inferred from homology"/>
<comment type="similarity">
    <text evidence="2">Belongs to the UVSSA family.</text>
</comment>
<feature type="domain" description="UV-stimulated scaffold protein A C-terminal" evidence="11">
    <location>
        <begin position="421"/>
        <end position="524"/>
    </location>
</feature>
<keyword evidence="6" id="KW-0863">Zinc-finger</keyword>
<evidence type="ECO:0000256" key="9">
    <source>
        <dbReference type="ARBA" id="ARBA00023204"/>
    </source>
</evidence>
<dbReference type="PANTHER" id="PTHR28670">
    <property type="entry name" value="UV-STIMULATED SCAFFOLD PROTEIN A"/>
    <property type="match status" value="1"/>
</dbReference>
<feature type="compositionally biased region" description="Basic residues" evidence="10">
    <location>
        <begin position="346"/>
        <end position="356"/>
    </location>
</feature>
<protein>
    <recommendedName>
        <fullName evidence="11">UV-stimulated scaffold protein A C-terminal domain-containing protein</fullName>
    </recommendedName>
</protein>
<keyword evidence="8" id="KW-0175">Coiled coil</keyword>
<evidence type="ECO:0000313" key="13">
    <source>
        <dbReference type="Proteomes" id="UP000218231"/>
    </source>
</evidence>
<feature type="compositionally biased region" description="Basic residues" evidence="10">
    <location>
        <begin position="562"/>
        <end position="571"/>
    </location>
</feature>
<evidence type="ECO:0000256" key="1">
    <source>
        <dbReference type="ARBA" id="ARBA00004286"/>
    </source>
</evidence>
<evidence type="ECO:0000256" key="2">
    <source>
        <dbReference type="ARBA" id="ARBA00009240"/>
    </source>
</evidence>
<dbReference type="Proteomes" id="UP000218231">
    <property type="component" value="Unassembled WGS sequence"/>
</dbReference>
<comment type="subcellular location">
    <subcellularLocation>
        <location evidence="1">Chromosome</location>
    </subcellularLocation>
</comment>
<dbReference type="GO" id="GO:0008270">
    <property type="term" value="F:zinc ion binding"/>
    <property type="evidence" value="ECO:0007669"/>
    <property type="project" value="UniProtKB-KW"/>
</dbReference>
<dbReference type="InterPro" id="IPR049431">
    <property type="entry name" value="UVSSA_C"/>
</dbReference>
<evidence type="ECO:0000256" key="10">
    <source>
        <dbReference type="SAM" id="MobiDB-lite"/>
    </source>
</evidence>
<comment type="caution">
    <text evidence="12">The sequence shown here is derived from an EMBL/GenBank/DDBJ whole genome shotgun (WGS) entry which is preliminary data.</text>
</comment>
<reference evidence="12 13" key="1">
    <citation type="journal article" date="2017" name="Curr. Biol.">
        <title>Genome architecture and evolution of a unichromosomal asexual nematode.</title>
        <authorList>
            <person name="Fradin H."/>
            <person name="Zegar C."/>
            <person name="Gutwein M."/>
            <person name="Lucas J."/>
            <person name="Kovtun M."/>
            <person name="Corcoran D."/>
            <person name="Baugh L.R."/>
            <person name="Kiontke K."/>
            <person name="Gunsalus K."/>
            <person name="Fitch D.H."/>
            <person name="Piano F."/>
        </authorList>
    </citation>
    <scope>NUCLEOTIDE SEQUENCE [LARGE SCALE GENOMIC DNA]</scope>
    <source>
        <strain evidence="12">PF1309</strain>
    </source>
</reference>
<keyword evidence="13" id="KW-1185">Reference proteome</keyword>
<dbReference type="EMBL" id="LIAE01010027">
    <property type="protein sequence ID" value="PAV66874.1"/>
    <property type="molecule type" value="Genomic_DNA"/>
</dbReference>
<evidence type="ECO:0000259" key="11">
    <source>
        <dbReference type="Pfam" id="PF09740"/>
    </source>
</evidence>
<dbReference type="OrthoDB" id="5594015at2759"/>
<keyword evidence="5" id="KW-0227">DNA damage</keyword>
<dbReference type="GO" id="GO:0009411">
    <property type="term" value="P:response to UV"/>
    <property type="evidence" value="ECO:0007669"/>
    <property type="project" value="InterPro"/>
</dbReference>
<evidence type="ECO:0000256" key="8">
    <source>
        <dbReference type="ARBA" id="ARBA00023054"/>
    </source>
</evidence>
<dbReference type="InterPro" id="IPR049408">
    <property type="entry name" value="UVSSA_N_a-solenoid_rpt"/>
</dbReference>
<keyword evidence="3" id="KW-0158">Chromosome</keyword>
<organism evidence="12 13">
    <name type="scientific">Diploscapter pachys</name>
    <dbReference type="NCBI Taxonomy" id="2018661"/>
    <lineage>
        <taxon>Eukaryota</taxon>
        <taxon>Metazoa</taxon>
        <taxon>Ecdysozoa</taxon>
        <taxon>Nematoda</taxon>
        <taxon>Chromadorea</taxon>
        <taxon>Rhabditida</taxon>
        <taxon>Rhabditina</taxon>
        <taxon>Rhabditomorpha</taxon>
        <taxon>Rhabditoidea</taxon>
        <taxon>Rhabditidae</taxon>
        <taxon>Diploscapter</taxon>
    </lineage>
</organism>
<keyword evidence="9" id="KW-0234">DNA repair</keyword>
<dbReference type="GO" id="GO:0000993">
    <property type="term" value="F:RNA polymerase II complex binding"/>
    <property type="evidence" value="ECO:0007669"/>
    <property type="project" value="TreeGrafter"/>
</dbReference>
<dbReference type="InterPro" id="IPR018610">
    <property type="entry name" value="UVSSA"/>
</dbReference>
<dbReference type="Pfam" id="PF20867">
    <property type="entry name" value="UVSSA_N"/>
    <property type="match status" value="1"/>
</dbReference>
<gene>
    <name evidence="12" type="ORF">WR25_00375</name>
</gene>
<dbReference type="AlphaFoldDB" id="A0A2A2JYZ4"/>
<keyword evidence="4" id="KW-0479">Metal-binding</keyword>
<feature type="region of interest" description="Disordered" evidence="10">
    <location>
        <begin position="346"/>
        <end position="382"/>
    </location>
</feature>
<name>A0A2A2JYZ4_9BILA</name>
<evidence type="ECO:0000256" key="3">
    <source>
        <dbReference type="ARBA" id="ARBA00022454"/>
    </source>
</evidence>
<dbReference type="STRING" id="2018661.A0A2A2JYZ4"/>
<dbReference type="GO" id="GO:0005694">
    <property type="term" value="C:chromosome"/>
    <property type="evidence" value="ECO:0007669"/>
    <property type="project" value="UniProtKB-SubCell"/>
</dbReference>
<dbReference type="Pfam" id="PF09740">
    <property type="entry name" value="DUF2043"/>
    <property type="match status" value="1"/>
</dbReference>
<feature type="compositionally biased region" description="Acidic residues" evidence="10">
    <location>
        <begin position="360"/>
        <end position="379"/>
    </location>
</feature>
<feature type="compositionally biased region" description="Basic and acidic residues" evidence="10">
    <location>
        <begin position="539"/>
        <end position="552"/>
    </location>
</feature>
<evidence type="ECO:0000256" key="4">
    <source>
        <dbReference type="ARBA" id="ARBA00022723"/>
    </source>
</evidence>
<evidence type="ECO:0000256" key="7">
    <source>
        <dbReference type="ARBA" id="ARBA00022833"/>
    </source>
</evidence>
<evidence type="ECO:0000256" key="6">
    <source>
        <dbReference type="ARBA" id="ARBA00022771"/>
    </source>
</evidence>
<feature type="region of interest" description="Disordered" evidence="10">
    <location>
        <begin position="394"/>
        <end position="421"/>
    </location>
</feature>
<evidence type="ECO:0000256" key="5">
    <source>
        <dbReference type="ARBA" id="ARBA00022763"/>
    </source>
</evidence>
<sequence>MSMEASSSSASLQSRQQILRVATSKLIRQTQEGDKDEINVDSAYLKSLRNEIRGCEEVIPEYVDYLQQTIRRSMSDTRITLLSIIDYFFCRSHAFRSRIVDDIQGLLKLVCETDPLHCPLPGPTHKAKQLKVYAIKRIKAWHEKFGPGYIKLQGVPEFLKHSKAMDFERASAELLAEQRRKEDEDRKKAEKAKIVVASIRQKYDSLKVDVSRHLTEIDMGLRILVPSFEDSFDQPSSSMSAELSSLNTSERKKLHGYDDNHQSISVVVVSARPCVTISEENEDLVQTVRDAKTMLDSYRSDIQNFIRKVTACACNETNEFLKELIETKRQIDVQIQKANELKLEQKKKKEVKKKTRKDSDSEDSDLEDVPEKELEDFVMPEEIPRHILDRVNELEKEQQPSTSREPDNEPGPSTSKESANKIPILPFGLDLKYWGEERAPVQIPKNNSDSHRFWRAPDEDTMVTHDRSEVYETRVFTFVGEERRSEKKCRTRLSDGRLCPRMDFVKCPIHGLIVDRDEEGFPLKEVEDSGEITEREAKAREKEQEEYMRDLEAATGIDMSGKAKKKQKKKDRYAPTEGQAVRQRLEKKLLDKRAIKRISETLEAIRRAKQQKKFGDQFAHL</sequence>
<evidence type="ECO:0000313" key="12">
    <source>
        <dbReference type="EMBL" id="PAV66874.1"/>
    </source>
</evidence>